<name>A0A7S4JJM7_9STRA</name>
<reference evidence="1" key="1">
    <citation type="submission" date="2021-01" db="EMBL/GenBank/DDBJ databases">
        <authorList>
            <person name="Corre E."/>
            <person name="Pelletier E."/>
            <person name="Niang G."/>
            <person name="Scheremetjew M."/>
            <person name="Finn R."/>
            <person name="Kale V."/>
            <person name="Holt S."/>
            <person name="Cochrane G."/>
            <person name="Meng A."/>
            <person name="Brown T."/>
            <person name="Cohen L."/>
        </authorList>
    </citation>
    <scope>NUCLEOTIDE SEQUENCE</scope>
    <source>
        <strain evidence="1">Isolate 1302-5</strain>
    </source>
</reference>
<accession>A0A7S4JJM7</accession>
<dbReference type="EMBL" id="HBKQ01041684">
    <property type="protein sequence ID" value="CAE2265699.1"/>
    <property type="molecule type" value="Transcribed_RNA"/>
</dbReference>
<gene>
    <name evidence="1" type="ORF">OAUR00152_LOCUS28770</name>
</gene>
<dbReference type="AlphaFoldDB" id="A0A7S4JJM7"/>
<protein>
    <submittedName>
        <fullName evidence="1">Uncharacterized protein</fullName>
    </submittedName>
</protein>
<evidence type="ECO:0000313" key="1">
    <source>
        <dbReference type="EMBL" id="CAE2265699.1"/>
    </source>
</evidence>
<organism evidence="1">
    <name type="scientific">Odontella aurita</name>
    <dbReference type="NCBI Taxonomy" id="265563"/>
    <lineage>
        <taxon>Eukaryota</taxon>
        <taxon>Sar</taxon>
        <taxon>Stramenopiles</taxon>
        <taxon>Ochrophyta</taxon>
        <taxon>Bacillariophyta</taxon>
        <taxon>Mediophyceae</taxon>
        <taxon>Biddulphiophycidae</taxon>
        <taxon>Eupodiscales</taxon>
        <taxon>Odontellaceae</taxon>
        <taxon>Odontella</taxon>
    </lineage>
</organism>
<sequence>MLHALGVWVERQLQQVAVIQRSYFESAAILNERLALLPLPPDTRLFKSDAVLLHTNIKMRPALTKIAACLHRNAHLFHNIDVEGLVSALTIDMTNNVFMFVDTFWKDNNGNAMGTPPVPPRVTIFYEIQENFFMINLANRCRHTSASWMMSWKPG</sequence>
<proteinExistence type="predicted"/>